<feature type="chain" id="PRO_5007869032" description="Glycopeptide" evidence="1">
    <location>
        <begin position="21"/>
        <end position="156"/>
    </location>
</feature>
<accession>A0A165XRG2</accession>
<dbReference type="InterPro" id="IPR037176">
    <property type="entry name" value="Osmotin/thaumatin-like_sf"/>
</dbReference>
<dbReference type="OrthoDB" id="3342934at2759"/>
<keyword evidence="3" id="KW-1185">Reference proteome</keyword>
<dbReference type="SUPFAM" id="SSF49870">
    <property type="entry name" value="Osmotin, thaumatin-like protein"/>
    <property type="match status" value="1"/>
</dbReference>
<organism evidence="2 3">
    <name type="scientific">Athelia psychrophila</name>
    <dbReference type="NCBI Taxonomy" id="1759441"/>
    <lineage>
        <taxon>Eukaryota</taxon>
        <taxon>Fungi</taxon>
        <taxon>Dikarya</taxon>
        <taxon>Basidiomycota</taxon>
        <taxon>Agaricomycotina</taxon>
        <taxon>Agaricomycetes</taxon>
        <taxon>Agaricomycetidae</taxon>
        <taxon>Atheliales</taxon>
        <taxon>Atheliaceae</taxon>
        <taxon>Athelia</taxon>
    </lineage>
</organism>
<dbReference type="EMBL" id="KV417713">
    <property type="protein sequence ID" value="KZP08817.1"/>
    <property type="molecule type" value="Genomic_DNA"/>
</dbReference>
<name>A0A165XRG2_9AGAM</name>
<keyword evidence="1" id="KW-0732">Signal</keyword>
<evidence type="ECO:0008006" key="4">
    <source>
        <dbReference type="Google" id="ProtNLM"/>
    </source>
</evidence>
<evidence type="ECO:0000313" key="3">
    <source>
        <dbReference type="Proteomes" id="UP000076532"/>
    </source>
</evidence>
<sequence length="156" mass="15797">MSSRASAIAAITTLVGIVSAQHSVSVVNNCGYGTPMMTGPDTGGLISIPNGYSTSGDMTGWIIFLQNGSQCGSDGQNCLPLEGTLTGSGYSQVDISLIAPHAFNSPLAFSYTDGSGGRSCASASCECDYDAFCQSTDYGAQVGSPSTTASITVTFC</sequence>
<protein>
    <recommendedName>
        <fullName evidence="4">Glycopeptide</fullName>
    </recommendedName>
</protein>
<dbReference type="Proteomes" id="UP000076532">
    <property type="component" value="Unassembled WGS sequence"/>
</dbReference>
<evidence type="ECO:0000313" key="2">
    <source>
        <dbReference type="EMBL" id="KZP08817.1"/>
    </source>
</evidence>
<gene>
    <name evidence="2" type="ORF">FIBSPDRAFT_252756</name>
</gene>
<reference evidence="2 3" key="1">
    <citation type="journal article" date="2016" name="Mol. Biol. Evol.">
        <title>Comparative Genomics of Early-Diverging Mushroom-Forming Fungi Provides Insights into the Origins of Lignocellulose Decay Capabilities.</title>
        <authorList>
            <person name="Nagy L.G."/>
            <person name="Riley R."/>
            <person name="Tritt A."/>
            <person name="Adam C."/>
            <person name="Daum C."/>
            <person name="Floudas D."/>
            <person name="Sun H."/>
            <person name="Yadav J.S."/>
            <person name="Pangilinan J."/>
            <person name="Larsson K.H."/>
            <person name="Matsuura K."/>
            <person name="Barry K."/>
            <person name="Labutti K."/>
            <person name="Kuo R."/>
            <person name="Ohm R.A."/>
            <person name="Bhattacharya S.S."/>
            <person name="Shirouzu T."/>
            <person name="Yoshinaga Y."/>
            <person name="Martin F.M."/>
            <person name="Grigoriev I.V."/>
            <person name="Hibbett D.S."/>
        </authorList>
    </citation>
    <scope>NUCLEOTIDE SEQUENCE [LARGE SCALE GENOMIC DNA]</scope>
    <source>
        <strain evidence="2 3">CBS 109695</strain>
    </source>
</reference>
<evidence type="ECO:0000256" key="1">
    <source>
        <dbReference type="SAM" id="SignalP"/>
    </source>
</evidence>
<proteinExistence type="predicted"/>
<feature type="signal peptide" evidence="1">
    <location>
        <begin position="1"/>
        <end position="20"/>
    </location>
</feature>
<dbReference type="AlphaFoldDB" id="A0A165XRG2"/>